<evidence type="ECO:0000256" key="2">
    <source>
        <dbReference type="SAM" id="Phobius"/>
    </source>
</evidence>
<keyword evidence="2" id="KW-0472">Membrane</keyword>
<organism evidence="3 4">
    <name type="scientific">Capronia epimyces CBS 606.96</name>
    <dbReference type="NCBI Taxonomy" id="1182542"/>
    <lineage>
        <taxon>Eukaryota</taxon>
        <taxon>Fungi</taxon>
        <taxon>Dikarya</taxon>
        <taxon>Ascomycota</taxon>
        <taxon>Pezizomycotina</taxon>
        <taxon>Eurotiomycetes</taxon>
        <taxon>Chaetothyriomycetidae</taxon>
        <taxon>Chaetothyriales</taxon>
        <taxon>Herpotrichiellaceae</taxon>
        <taxon>Capronia</taxon>
    </lineage>
</organism>
<dbReference type="OrthoDB" id="25896at2759"/>
<comment type="caution">
    <text evidence="3">The sequence shown here is derived from an EMBL/GenBank/DDBJ whole genome shotgun (WGS) entry which is preliminary data.</text>
</comment>
<gene>
    <name evidence="3" type="ORF">A1O3_03758</name>
</gene>
<keyword evidence="4" id="KW-1185">Reference proteome</keyword>
<dbReference type="AlphaFoldDB" id="W9YWZ5"/>
<feature type="compositionally biased region" description="Basic and acidic residues" evidence="1">
    <location>
        <begin position="156"/>
        <end position="170"/>
    </location>
</feature>
<protein>
    <submittedName>
        <fullName evidence="3">Uncharacterized protein</fullName>
    </submittedName>
</protein>
<dbReference type="GeneID" id="19167883"/>
<dbReference type="RefSeq" id="XP_007732083.1">
    <property type="nucleotide sequence ID" value="XM_007733893.1"/>
</dbReference>
<evidence type="ECO:0000313" key="4">
    <source>
        <dbReference type="Proteomes" id="UP000019478"/>
    </source>
</evidence>
<feature type="region of interest" description="Disordered" evidence="1">
    <location>
        <begin position="154"/>
        <end position="177"/>
    </location>
</feature>
<keyword evidence="2" id="KW-0812">Transmembrane</keyword>
<feature type="transmembrane region" description="Helical" evidence="2">
    <location>
        <begin position="6"/>
        <end position="28"/>
    </location>
</feature>
<sequence>MSGVEIGIAVIGAVAALITAYKDAGGIVRNIKERRKARGGLPPSVALQESLDEGYQEIEKITAKGVKRFGSGFEQGDDIAHRALQSLTIEVQASLLRHLTLASKDDTVTDFEACIDSAIEARLKAVTILNELYLRQQKRASLLAEPEVGGAATLIDEPRELNQTGRRESSSHNSNSRYNAEVFLEPSQELTSQPVGRPDQGRRIDFFNGEELLIQFHDPYSDTTHDHVDFPEIVG</sequence>
<evidence type="ECO:0000256" key="1">
    <source>
        <dbReference type="SAM" id="MobiDB-lite"/>
    </source>
</evidence>
<dbReference type="EMBL" id="AMGY01000003">
    <property type="protein sequence ID" value="EXJ86804.1"/>
    <property type="molecule type" value="Genomic_DNA"/>
</dbReference>
<evidence type="ECO:0000313" key="3">
    <source>
        <dbReference type="EMBL" id="EXJ86804.1"/>
    </source>
</evidence>
<reference evidence="3 4" key="1">
    <citation type="submission" date="2013-03" db="EMBL/GenBank/DDBJ databases">
        <title>The Genome Sequence of Capronia epimyces CBS 606.96.</title>
        <authorList>
            <consortium name="The Broad Institute Genomics Platform"/>
            <person name="Cuomo C."/>
            <person name="de Hoog S."/>
            <person name="Gorbushina A."/>
            <person name="Walker B."/>
            <person name="Young S.K."/>
            <person name="Zeng Q."/>
            <person name="Gargeya S."/>
            <person name="Fitzgerald M."/>
            <person name="Haas B."/>
            <person name="Abouelleil A."/>
            <person name="Allen A.W."/>
            <person name="Alvarado L."/>
            <person name="Arachchi H.M."/>
            <person name="Berlin A.M."/>
            <person name="Chapman S.B."/>
            <person name="Gainer-Dewar J."/>
            <person name="Goldberg J."/>
            <person name="Griggs A."/>
            <person name="Gujja S."/>
            <person name="Hansen M."/>
            <person name="Howarth C."/>
            <person name="Imamovic A."/>
            <person name="Ireland A."/>
            <person name="Larimer J."/>
            <person name="McCowan C."/>
            <person name="Murphy C."/>
            <person name="Pearson M."/>
            <person name="Poon T.W."/>
            <person name="Priest M."/>
            <person name="Roberts A."/>
            <person name="Saif S."/>
            <person name="Shea T."/>
            <person name="Sisk P."/>
            <person name="Sykes S."/>
            <person name="Wortman J."/>
            <person name="Nusbaum C."/>
            <person name="Birren B."/>
        </authorList>
    </citation>
    <scope>NUCLEOTIDE SEQUENCE [LARGE SCALE GENOMIC DNA]</scope>
    <source>
        <strain evidence="3 4">CBS 606.96</strain>
    </source>
</reference>
<dbReference type="HOGENOM" id="CLU_1180085_0_0_1"/>
<accession>W9YWZ5</accession>
<keyword evidence="2" id="KW-1133">Transmembrane helix</keyword>
<proteinExistence type="predicted"/>
<name>W9YWZ5_9EURO</name>
<dbReference type="Proteomes" id="UP000019478">
    <property type="component" value="Unassembled WGS sequence"/>
</dbReference>